<reference evidence="1 2" key="1">
    <citation type="submission" date="2016-10" db="EMBL/GenBank/DDBJ databases">
        <title>Description of Gloeomargarita lithophora gen. nov., sp. nov., a thylakoid-bearing basal-branching cyanobacterium with intracellular carbonates, and proposal for Gloeomargaritales ord. nov.</title>
        <authorList>
            <person name="Moreira D."/>
            <person name="Tavera R."/>
            <person name="Benzerara K."/>
            <person name="Skouri-Panet F."/>
            <person name="Couradeau E."/>
            <person name="Gerard E."/>
            <person name="Loussert C."/>
            <person name="Novelo E."/>
            <person name="Zivanovic Y."/>
            <person name="Lopez-Garcia P."/>
        </authorList>
    </citation>
    <scope>NUCLEOTIDE SEQUENCE [LARGE SCALE GENOMIC DNA]</scope>
    <source>
        <strain evidence="1 2">D10</strain>
    </source>
</reference>
<accession>A0A1J0AFE0</accession>
<dbReference type="InterPro" id="IPR027417">
    <property type="entry name" value="P-loop_NTPase"/>
</dbReference>
<dbReference type="Gene3D" id="3.40.50.300">
    <property type="entry name" value="P-loop containing nucleotide triphosphate hydrolases"/>
    <property type="match status" value="1"/>
</dbReference>
<proteinExistence type="predicted"/>
<dbReference type="KEGG" id="glt:GlitD10_2303"/>
<protein>
    <submittedName>
        <fullName evidence="1">Kinase</fullName>
    </submittedName>
</protein>
<dbReference type="SUPFAM" id="SSF52540">
    <property type="entry name" value="P-loop containing nucleoside triphosphate hydrolases"/>
    <property type="match status" value="1"/>
</dbReference>
<dbReference type="Proteomes" id="UP000180235">
    <property type="component" value="Chromosome"/>
</dbReference>
<organism evidence="1 2">
    <name type="scientific">Gloeomargarita lithophora Alchichica-D10</name>
    <dbReference type="NCBI Taxonomy" id="1188229"/>
    <lineage>
        <taxon>Bacteria</taxon>
        <taxon>Bacillati</taxon>
        <taxon>Cyanobacteriota</taxon>
        <taxon>Cyanophyceae</taxon>
        <taxon>Gloeomargaritales</taxon>
        <taxon>Gloeomargaritaceae</taxon>
        <taxon>Gloeomargarita</taxon>
    </lineage>
</organism>
<dbReference type="EMBL" id="CP017675">
    <property type="protein sequence ID" value="APB34637.1"/>
    <property type="molecule type" value="Genomic_DNA"/>
</dbReference>
<dbReference type="AlphaFoldDB" id="A0A1J0AFE0"/>
<evidence type="ECO:0000313" key="1">
    <source>
        <dbReference type="EMBL" id="APB34637.1"/>
    </source>
</evidence>
<keyword evidence="2" id="KW-1185">Reference proteome</keyword>
<gene>
    <name evidence="1" type="ORF">GlitD10_2303</name>
</gene>
<evidence type="ECO:0000313" key="2">
    <source>
        <dbReference type="Proteomes" id="UP000180235"/>
    </source>
</evidence>
<keyword evidence="1" id="KW-0808">Transferase</keyword>
<sequence>MTERTYGELLGLALALLAEGQSVVLDAKYDRVNLRQQVLQTVGKLPISVRIIHPQAPVELLRERLHLRTGDIADATADLLAQQLQQWEPFSETELAWVTTVDTTLEPAAWELGLSL</sequence>
<name>A0A1J0AFE0_9CYAN</name>
<keyword evidence="1" id="KW-0418">Kinase</keyword>
<dbReference type="STRING" id="1188229.GlitD10_2303"/>
<dbReference type="Pfam" id="PF13671">
    <property type="entry name" value="AAA_33"/>
    <property type="match status" value="1"/>
</dbReference>
<dbReference type="GO" id="GO:0016301">
    <property type="term" value="F:kinase activity"/>
    <property type="evidence" value="ECO:0007669"/>
    <property type="project" value="UniProtKB-KW"/>
</dbReference>